<dbReference type="Proteomes" id="UP000646484">
    <property type="component" value="Unassembled WGS sequence"/>
</dbReference>
<protein>
    <recommendedName>
        <fullName evidence="3">Lipoprotein</fullName>
    </recommendedName>
</protein>
<organism evidence="1 2">
    <name type="scientific">Butyricimonas hominis</name>
    <dbReference type="NCBI Taxonomy" id="2763032"/>
    <lineage>
        <taxon>Bacteria</taxon>
        <taxon>Pseudomonadati</taxon>
        <taxon>Bacteroidota</taxon>
        <taxon>Bacteroidia</taxon>
        <taxon>Bacteroidales</taxon>
        <taxon>Odoribacteraceae</taxon>
        <taxon>Butyricimonas</taxon>
    </lineage>
</organism>
<comment type="caution">
    <text evidence="1">The sequence shown here is derived from an EMBL/GenBank/DDBJ whole genome shotgun (WGS) entry which is preliminary data.</text>
</comment>
<accession>A0ABR7D1A0</accession>
<evidence type="ECO:0008006" key="3">
    <source>
        <dbReference type="Google" id="ProtNLM"/>
    </source>
</evidence>
<reference evidence="1 2" key="1">
    <citation type="submission" date="2020-08" db="EMBL/GenBank/DDBJ databases">
        <title>Genome public.</title>
        <authorList>
            <person name="Liu C."/>
            <person name="Sun Q."/>
        </authorList>
    </citation>
    <scope>NUCLEOTIDE SEQUENCE [LARGE SCALE GENOMIC DNA]</scope>
    <source>
        <strain evidence="1 2">NSJ-56</strain>
    </source>
</reference>
<dbReference type="EMBL" id="JACOOH010000004">
    <property type="protein sequence ID" value="MBC5621674.1"/>
    <property type="molecule type" value="Genomic_DNA"/>
</dbReference>
<keyword evidence="2" id="KW-1185">Reference proteome</keyword>
<proteinExistence type="predicted"/>
<dbReference type="RefSeq" id="WP_186976139.1">
    <property type="nucleotide sequence ID" value="NZ_JACOOH010000004.1"/>
</dbReference>
<dbReference type="PROSITE" id="PS51257">
    <property type="entry name" value="PROKAR_LIPOPROTEIN"/>
    <property type="match status" value="1"/>
</dbReference>
<evidence type="ECO:0000313" key="2">
    <source>
        <dbReference type="Proteomes" id="UP000646484"/>
    </source>
</evidence>
<evidence type="ECO:0000313" key="1">
    <source>
        <dbReference type="EMBL" id="MBC5621674.1"/>
    </source>
</evidence>
<sequence>MNKYHILLPIFFFIIGCNTQQTQKANKVNPISLMDSVYSCNNFLKTNIPYTASGYGAVLIKTTENASFKDNYSSRLKVLFENKDLVTIEVGIDNPITCAIKSVEYYGLATGYMQNTPLGSMYELTKLAIVKTDTGEIRIAESQGYFRTIYHFYIKIGNEEIEAGNPLLCCFLPSERALW</sequence>
<name>A0ABR7D1A0_9BACT</name>
<gene>
    <name evidence="1" type="ORF">H8S64_11250</name>
</gene>